<comment type="caution">
    <text evidence="3">The sequence shown here is derived from an EMBL/GenBank/DDBJ whole genome shotgun (WGS) entry which is preliminary data.</text>
</comment>
<gene>
    <name evidence="3" type="ORF">Acr_00g0029410</name>
</gene>
<name>A0A7J0DEK6_9ERIC</name>
<feature type="coiled-coil region" evidence="1">
    <location>
        <begin position="435"/>
        <end position="462"/>
    </location>
</feature>
<organism evidence="3 4">
    <name type="scientific">Actinidia rufa</name>
    <dbReference type="NCBI Taxonomy" id="165716"/>
    <lineage>
        <taxon>Eukaryota</taxon>
        <taxon>Viridiplantae</taxon>
        <taxon>Streptophyta</taxon>
        <taxon>Embryophyta</taxon>
        <taxon>Tracheophyta</taxon>
        <taxon>Spermatophyta</taxon>
        <taxon>Magnoliopsida</taxon>
        <taxon>eudicotyledons</taxon>
        <taxon>Gunneridae</taxon>
        <taxon>Pentapetalae</taxon>
        <taxon>asterids</taxon>
        <taxon>Ericales</taxon>
        <taxon>Actinidiaceae</taxon>
        <taxon>Actinidia</taxon>
    </lineage>
</organism>
<evidence type="ECO:0000256" key="1">
    <source>
        <dbReference type="SAM" id="Coils"/>
    </source>
</evidence>
<evidence type="ECO:0000313" key="3">
    <source>
        <dbReference type="EMBL" id="GFS33578.1"/>
    </source>
</evidence>
<protein>
    <submittedName>
        <fullName evidence="3">Uncharacterized protein</fullName>
    </submittedName>
</protein>
<sequence>MFDRADIGYLKSLEDSLPSWISEHLGERSYMSNEVNQLPLPPPDESPPRDKLPGRGENPGVDTHSSPATEINIVSQDDLDRLRESYSFPAGVQTRIPEEGETILSTRTSEVTFYEAAFPTGLRRHLSLNKFRCLYTLFNSPGSDSGWLYFKARLAFQRCFALDHAKMSSSGRDNTDDIPIEETGIVGDEARQLELEFKLKLRSYVRIMAPVRAQIGWYYLYSFSSVSPFLYFDVGIRFVGMLKRISLKKLAQKVEKAKGVSSVSKSTPAAKGVVIREKCSREETSNVSLSEAKSKGKALPPPVAKKIKLVTSNARCRPKEPNQHCFPGRAHRPKLVLPLGTGPPCWGAAMAKTIMFGAIPAADKEKVDKLSLDQAVVLRSSLVVRSRDIGDETTFYIACAVSVEMEMVRAQNWTIELEWLSAKIVEKEKKVGEELQSKYDALARIEEEVAELKKNKALAKKKVVEEYQASEEFHEAVENASSKYFGKGFDFAKGNSLAITPISASIWMEWALTTTCLRRKRRLRRGRRRRTIRARRVPSLLESCIFFCELPFSL</sequence>
<keyword evidence="1" id="KW-0175">Coiled coil</keyword>
<evidence type="ECO:0000313" key="4">
    <source>
        <dbReference type="Proteomes" id="UP000585474"/>
    </source>
</evidence>
<keyword evidence="4" id="KW-1185">Reference proteome</keyword>
<dbReference type="EMBL" id="BJWL01000192">
    <property type="protein sequence ID" value="GFS33578.1"/>
    <property type="molecule type" value="Genomic_DNA"/>
</dbReference>
<dbReference type="Proteomes" id="UP000585474">
    <property type="component" value="Unassembled WGS sequence"/>
</dbReference>
<accession>A0A7J0DEK6</accession>
<evidence type="ECO:0000256" key="2">
    <source>
        <dbReference type="SAM" id="MobiDB-lite"/>
    </source>
</evidence>
<feature type="region of interest" description="Disordered" evidence="2">
    <location>
        <begin position="32"/>
        <end position="69"/>
    </location>
</feature>
<reference evidence="4" key="1">
    <citation type="submission" date="2019-07" db="EMBL/GenBank/DDBJ databases">
        <title>De Novo Assembly of kiwifruit Actinidia rufa.</title>
        <authorList>
            <person name="Sugita-Konishi S."/>
            <person name="Sato K."/>
            <person name="Mori E."/>
            <person name="Abe Y."/>
            <person name="Kisaki G."/>
            <person name="Hamano K."/>
            <person name="Suezawa K."/>
            <person name="Otani M."/>
            <person name="Fukuda T."/>
            <person name="Manabe T."/>
            <person name="Gomi K."/>
            <person name="Tabuchi M."/>
            <person name="Akimitsu K."/>
            <person name="Kataoka I."/>
        </authorList>
    </citation>
    <scope>NUCLEOTIDE SEQUENCE [LARGE SCALE GENOMIC DNA]</scope>
    <source>
        <strain evidence="4">cv. Fuchu</strain>
    </source>
</reference>
<dbReference type="AlphaFoldDB" id="A0A7J0DEK6"/>
<proteinExistence type="predicted"/>